<sequence>MLVARETLTLLFETDYYSIQFDAALQAVLLTYKRKGSSDEFRELHYKLLEAFDKVAASKILVETQEMAIVAPEDQRWVGQFIIPQIAKKTENQFLYAAVVAPKGIFTKLAVDTVEEISMGTGTCINKSFDNTAEARMWLSEQKPVDFS</sequence>
<dbReference type="EMBL" id="JBHULU010000015">
    <property type="protein sequence ID" value="MFD2514442.1"/>
    <property type="molecule type" value="Genomic_DNA"/>
</dbReference>
<evidence type="ECO:0008006" key="3">
    <source>
        <dbReference type="Google" id="ProtNLM"/>
    </source>
</evidence>
<comment type="caution">
    <text evidence="1">The sequence shown here is derived from an EMBL/GenBank/DDBJ whole genome shotgun (WGS) entry which is preliminary data.</text>
</comment>
<gene>
    <name evidence="1" type="ORF">ACFSRY_11235</name>
</gene>
<dbReference type="Proteomes" id="UP001597544">
    <property type="component" value="Unassembled WGS sequence"/>
</dbReference>
<name>A0ABW5INA5_9BACT</name>
<proteinExistence type="predicted"/>
<keyword evidence="2" id="KW-1185">Reference proteome</keyword>
<accession>A0ABW5INA5</accession>
<evidence type="ECO:0000313" key="1">
    <source>
        <dbReference type="EMBL" id="MFD2514442.1"/>
    </source>
</evidence>
<protein>
    <recommendedName>
        <fullName evidence="3">STAS/SEC14 domain-containing protein</fullName>
    </recommendedName>
</protein>
<reference evidence="2" key="1">
    <citation type="journal article" date="2019" name="Int. J. Syst. Evol. Microbiol.">
        <title>The Global Catalogue of Microorganisms (GCM) 10K type strain sequencing project: providing services to taxonomists for standard genome sequencing and annotation.</title>
        <authorList>
            <consortium name="The Broad Institute Genomics Platform"/>
            <consortium name="The Broad Institute Genome Sequencing Center for Infectious Disease"/>
            <person name="Wu L."/>
            <person name="Ma J."/>
        </authorList>
    </citation>
    <scope>NUCLEOTIDE SEQUENCE [LARGE SCALE GENOMIC DNA]</scope>
    <source>
        <strain evidence="2">KCTC 42498</strain>
    </source>
</reference>
<evidence type="ECO:0000313" key="2">
    <source>
        <dbReference type="Proteomes" id="UP001597544"/>
    </source>
</evidence>
<organism evidence="1 2">
    <name type="scientific">Pontibacter locisalis</name>
    <dbReference type="NCBI Taxonomy" id="1719035"/>
    <lineage>
        <taxon>Bacteria</taxon>
        <taxon>Pseudomonadati</taxon>
        <taxon>Bacteroidota</taxon>
        <taxon>Cytophagia</taxon>
        <taxon>Cytophagales</taxon>
        <taxon>Hymenobacteraceae</taxon>
        <taxon>Pontibacter</taxon>
    </lineage>
</organism>
<dbReference type="RefSeq" id="WP_377507044.1">
    <property type="nucleotide sequence ID" value="NZ_JBHULU010000015.1"/>
</dbReference>